<evidence type="ECO:0000313" key="3">
    <source>
        <dbReference type="EMBL" id="RDI37421.1"/>
    </source>
</evidence>
<accession>A0A370G0L3</accession>
<keyword evidence="3" id="KW-0449">Lipoprotein</keyword>
<dbReference type="Proteomes" id="UP000562982">
    <property type="component" value="Unassembled WGS sequence"/>
</dbReference>
<dbReference type="EMBL" id="JABEQI010000009">
    <property type="protein sequence ID" value="MBB2187542.1"/>
    <property type="molecule type" value="Genomic_DNA"/>
</dbReference>
<dbReference type="OrthoDB" id="8480109at2"/>
<dbReference type="Proteomes" id="UP000254958">
    <property type="component" value="Unassembled WGS sequence"/>
</dbReference>
<dbReference type="Gene3D" id="3.30.160.150">
    <property type="entry name" value="Lipoprotein like domain"/>
    <property type="match status" value="1"/>
</dbReference>
<evidence type="ECO:0000313" key="5">
    <source>
        <dbReference type="Proteomes" id="UP000562982"/>
    </source>
</evidence>
<sequence>MSHLPCPDAPHSYRPLRRAVLMAMVAMLGGCGFQPLYGSPAGSTVAGGTIPDQLRQIYVASIPERYGQELRLFLQQNLAGAEQEDPTGYTLRVNSYVMNEAIDIHSDNTTGRTRATAHAHWMLYTVAPTPMLVTQGDTQVMDGENETFEQYFAQNLNQTALARRVAQAVADRITQQLAIWFKTHAAPAQRTVTPQATYVDPNVMPNSSTEIPRQSVGEDGLPGMAIGRSSPDPSGTAGSDPGNGTVNNQ</sequence>
<protein>
    <submittedName>
        <fullName evidence="3">LPS-assembly lipoprotein</fullName>
    </submittedName>
</protein>
<feature type="region of interest" description="Disordered" evidence="1">
    <location>
        <begin position="198"/>
        <end position="249"/>
    </location>
</feature>
<dbReference type="RefSeq" id="WP_114727777.1">
    <property type="nucleotide sequence ID" value="NZ_BJMI01000020.1"/>
</dbReference>
<name>A0A370G0L3_GLULI</name>
<proteinExistence type="predicted"/>
<comment type="caution">
    <text evidence="3">The sequence shown here is derived from an EMBL/GenBank/DDBJ whole genome shotgun (WGS) entry which is preliminary data.</text>
</comment>
<dbReference type="AlphaFoldDB" id="A0A370G0L3"/>
<evidence type="ECO:0000313" key="2">
    <source>
        <dbReference type="EMBL" id="MBB2187542.1"/>
    </source>
</evidence>
<reference evidence="2 5" key="2">
    <citation type="submission" date="2020-04" db="EMBL/GenBank/DDBJ databases">
        <title>Description of novel Gluconacetobacter.</title>
        <authorList>
            <person name="Sombolestani A."/>
        </authorList>
    </citation>
    <scope>NUCLEOTIDE SEQUENCE [LARGE SCALE GENOMIC DNA]</scope>
    <source>
        <strain evidence="2 5">LMG 1382</strain>
    </source>
</reference>
<dbReference type="EMBL" id="QQAW01000006">
    <property type="protein sequence ID" value="RDI37421.1"/>
    <property type="molecule type" value="Genomic_DNA"/>
</dbReference>
<gene>
    <name evidence="3" type="ORF">C7453_106144</name>
    <name evidence="2" type="ORF">HLH32_14380</name>
</gene>
<evidence type="ECO:0000313" key="4">
    <source>
        <dbReference type="Proteomes" id="UP000254958"/>
    </source>
</evidence>
<feature type="compositionally biased region" description="Polar residues" evidence="1">
    <location>
        <begin position="231"/>
        <end position="249"/>
    </location>
</feature>
<keyword evidence="4" id="KW-1185">Reference proteome</keyword>
<evidence type="ECO:0000256" key="1">
    <source>
        <dbReference type="SAM" id="MobiDB-lite"/>
    </source>
</evidence>
<organism evidence="3 4">
    <name type="scientific">Gluconacetobacter liquefaciens</name>
    <name type="common">Acetobacter liquefaciens</name>
    <dbReference type="NCBI Taxonomy" id="89584"/>
    <lineage>
        <taxon>Bacteria</taxon>
        <taxon>Pseudomonadati</taxon>
        <taxon>Pseudomonadota</taxon>
        <taxon>Alphaproteobacteria</taxon>
        <taxon>Acetobacterales</taxon>
        <taxon>Acetobacteraceae</taxon>
        <taxon>Gluconacetobacter</taxon>
    </lineage>
</organism>
<reference evidence="3 4" key="1">
    <citation type="submission" date="2018-07" db="EMBL/GenBank/DDBJ databases">
        <title>Genomic Encyclopedia of Type Strains, Phase IV (KMG-IV): sequencing the most valuable type-strain genomes for metagenomic binning, comparative biology and taxonomic classification.</title>
        <authorList>
            <person name="Goeker M."/>
        </authorList>
    </citation>
    <scope>NUCLEOTIDE SEQUENCE [LARGE SCALE GENOMIC DNA]</scope>
    <source>
        <strain evidence="3 4">DSM 5603</strain>
    </source>
</reference>